<dbReference type="InterPro" id="IPR005843">
    <property type="entry name" value="A-D-PHexomutase_C"/>
</dbReference>
<dbReference type="RefSeq" id="WP_206572697.1">
    <property type="nucleotide sequence ID" value="NZ_JAFKCV010000002.1"/>
</dbReference>
<dbReference type="InterPro" id="IPR005852">
    <property type="entry name" value="PGM_a-D-Glc-sp"/>
</dbReference>
<evidence type="ECO:0000259" key="11">
    <source>
        <dbReference type="Pfam" id="PF02879"/>
    </source>
</evidence>
<dbReference type="SUPFAM" id="SSF53738">
    <property type="entry name" value="Phosphoglucomutase, first 3 domains"/>
    <property type="match status" value="3"/>
</dbReference>
<comment type="cofactor">
    <cofactor evidence="1">
        <name>Mg(2+)</name>
        <dbReference type="ChEBI" id="CHEBI:18420"/>
    </cofactor>
</comment>
<dbReference type="Gene3D" id="3.40.120.10">
    <property type="entry name" value="Alpha-D-Glucose-1,6-Bisphosphate, subunit A, domain 3"/>
    <property type="match status" value="3"/>
</dbReference>
<evidence type="ECO:0000256" key="4">
    <source>
        <dbReference type="ARBA" id="ARBA00022723"/>
    </source>
</evidence>
<evidence type="ECO:0000313" key="13">
    <source>
        <dbReference type="EMBL" id="MBN7824598.1"/>
    </source>
</evidence>
<keyword evidence="14" id="KW-1185">Reference proteome</keyword>
<name>A0A939DKW3_9ALTE</name>
<keyword evidence="4 8" id="KW-0479">Metal-binding</keyword>
<evidence type="ECO:0000259" key="9">
    <source>
        <dbReference type="Pfam" id="PF00408"/>
    </source>
</evidence>
<protein>
    <recommendedName>
        <fullName evidence="7">Phosphoglucomutase</fullName>
        <ecNumber evidence="7">5.4.2.2</ecNumber>
    </recommendedName>
</protein>
<dbReference type="GO" id="GO:0005975">
    <property type="term" value="P:carbohydrate metabolic process"/>
    <property type="evidence" value="ECO:0007669"/>
    <property type="project" value="UniProtKB-UniRule"/>
</dbReference>
<dbReference type="Pfam" id="PF02880">
    <property type="entry name" value="PGM_PMM_III"/>
    <property type="match status" value="1"/>
</dbReference>
<dbReference type="CDD" id="cd05801">
    <property type="entry name" value="PGM_like3"/>
    <property type="match status" value="1"/>
</dbReference>
<dbReference type="Pfam" id="PF02878">
    <property type="entry name" value="PGM_PMM_I"/>
    <property type="match status" value="1"/>
</dbReference>
<evidence type="ECO:0000313" key="14">
    <source>
        <dbReference type="Proteomes" id="UP000664654"/>
    </source>
</evidence>
<organism evidence="13 14">
    <name type="scientific">Bowmanella dokdonensis</name>
    <dbReference type="NCBI Taxonomy" id="751969"/>
    <lineage>
        <taxon>Bacteria</taxon>
        <taxon>Pseudomonadati</taxon>
        <taxon>Pseudomonadota</taxon>
        <taxon>Gammaproteobacteria</taxon>
        <taxon>Alteromonadales</taxon>
        <taxon>Alteromonadaceae</taxon>
        <taxon>Bowmanella</taxon>
    </lineage>
</organism>
<sequence length="547" mass="59353">MTLHAFAGKPASSDQLANIPRLVAAYYSNKPDKGNPAHAVAFGTSGHRGSSVLCTFNDFHIAAICQALAEYRQANGIDGPLFMGMDTHALSEPAFITAVEVLAANGVKLVVEHQRGYTPTPAISFAILQHNQGRANGLGDGVVITPSHNPPEDGGFKYNPPHGGPADTQVTNQIQIRANDLIARELRDVKRMDFTAALRSGQVVERDFATDYIDNLDQVVDMRAIADAGLSLGTDPLGGAGAGYWSRIAERYHLNIQVVNQRIDPTFGFMHLDKDGKIRMDCSSPYAMAGLIEMKDKFDLAFGNDADFDRHGIVTRTGGLMNPNHYLAAAIDYLYRHRPDWRTNLTIGKTLVSSSMIDRVAKSLGRELAEMPVGFKWFVPHMLEGNMGFAGEESAGGIFLRRDGQAWATDKDGIILCLLAAEILAVTGKDPHQAYQQLASEHGDPCYKRMDVAANSAQKAKLSSMNPDVVSSTHLAGEPITQILTRAPGNDAAIGGVKVCTENGWFAARPSGTEAVYKIYAESFKGEDHLDLLLNEAQQLVDQVFEE</sequence>
<dbReference type="Gene3D" id="3.30.310.50">
    <property type="entry name" value="Alpha-D-phosphohexomutase, C-terminal domain"/>
    <property type="match status" value="1"/>
</dbReference>
<dbReference type="EMBL" id="JAFKCV010000002">
    <property type="protein sequence ID" value="MBN7824598.1"/>
    <property type="molecule type" value="Genomic_DNA"/>
</dbReference>
<gene>
    <name evidence="13" type="ORF">J0A66_05090</name>
</gene>
<proteinExistence type="inferred from homology"/>
<evidence type="ECO:0000259" key="12">
    <source>
        <dbReference type="Pfam" id="PF02880"/>
    </source>
</evidence>
<dbReference type="AlphaFoldDB" id="A0A939DKW3"/>
<feature type="domain" description="Alpha-D-phosphohexomutase alpha/beta/alpha" evidence="10">
    <location>
        <begin position="41"/>
        <end position="178"/>
    </location>
</feature>
<dbReference type="Proteomes" id="UP000664654">
    <property type="component" value="Unassembled WGS sequence"/>
</dbReference>
<dbReference type="InterPro" id="IPR005845">
    <property type="entry name" value="A-D-PHexomutase_a/b/a-II"/>
</dbReference>
<evidence type="ECO:0000256" key="8">
    <source>
        <dbReference type="RuleBase" id="RU004326"/>
    </source>
</evidence>
<evidence type="ECO:0000259" key="10">
    <source>
        <dbReference type="Pfam" id="PF02878"/>
    </source>
</evidence>
<feature type="domain" description="Alpha-D-phosphohexomutase alpha/beta/alpha" evidence="11">
    <location>
        <begin position="211"/>
        <end position="318"/>
    </location>
</feature>
<dbReference type="EC" id="5.4.2.2" evidence="7"/>
<dbReference type="GO" id="GO:0008973">
    <property type="term" value="F:phosphopentomutase activity"/>
    <property type="evidence" value="ECO:0007669"/>
    <property type="project" value="TreeGrafter"/>
</dbReference>
<feature type="domain" description="Alpha-D-phosphohexomutase alpha/beta/alpha" evidence="12">
    <location>
        <begin position="322"/>
        <end position="439"/>
    </location>
</feature>
<dbReference type="InterPro" id="IPR005844">
    <property type="entry name" value="A-D-PHexomutase_a/b/a-I"/>
</dbReference>
<reference evidence="13" key="1">
    <citation type="submission" date="2021-03" db="EMBL/GenBank/DDBJ databases">
        <title>novel species isolated from a fishpond in China.</title>
        <authorList>
            <person name="Lu H."/>
            <person name="Cai Z."/>
        </authorList>
    </citation>
    <scope>NUCLEOTIDE SEQUENCE</scope>
    <source>
        <strain evidence="13">JCM 30855</strain>
    </source>
</reference>
<keyword evidence="3" id="KW-0597">Phosphoprotein</keyword>
<dbReference type="GO" id="GO:0000287">
    <property type="term" value="F:magnesium ion binding"/>
    <property type="evidence" value="ECO:0007669"/>
    <property type="project" value="InterPro"/>
</dbReference>
<dbReference type="PANTHER" id="PTHR45745">
    <property type="entry name" value="PHOSPHOMANNOMUTASE 45A"/>
    <property type="match status" value="1"/>
</dbReference>
<evidence type="ECO:0000256" key="3">
    <source>
        <dbReference type="ARBA" id="ARBA00022553"/>
    </source>
</evidence>
<evidence type="ECO:0000256" key="1">
    <source>
        <dbReference type="ARBA" id="ARBA00001946"/>
    </source>
</evidence>
<dbReference type="InterPro" id="IPR016055">
    <property type="entry name" value="A-D-PHexomutase_a/b/a-I/II/III"/>
</dbReference>
<comment type="caution">
    <text evidence="13">The sequence shown here is derived from an EMBL/GenBank/DDBJ whole genome shotgun (WGS) entry which is preliminary data.</text>
</comment>
<dbReference type="GO" id="GO:0006166">
    <property type="term" value="P:purine ribonucleoside salvage"/>
    <property type="evidence" value="ECO:0007669"/>
    <property type="project" value="TreeGrafter"/>
</dbReference>
<evidence type="ECO:0000256" key="2">
    <source>
        <dbReference type="ARBA" id="ARBA00010231"/>
    </source>
</evidence>
<keyword evidence="6 13" id="KW-0413">Isomerase</keyword>
<dbReference type="InterPro" id="IPR036900">
    <property type="entry name" value="A-D-PHexomutase_C_sf"/>
</dbReference>
<comment type="similarity">
    <text evidence="2 8">Belongs to the phosphohexose mutase family.</text>
</comment>
<dbReference type="InterPro" id="IPR005846">
    <property type="entry name" value="A-D-PHexomutase_a/b/a-III"/>
</dbReference>
<dbReference type="PANTHER" id="PTHR45745:SF1">
    <property type="entry name" value="PHOSPHOGLUCOMUTASE 2B-RELATED"/>
    <property type="match status" value="1"/>
</dbReference>
<feature type="domain" description="Alpha-D-phosphohexomutase C-terminal" evidence="9">
    <location>
        <begin position="493"/>
        <end position="531"/>
    </location>
</feature>
<evidence type="ECO:0000256" key="6">
    <source>
        <dbReference type="ARBA" id="ARBA00023235"/>
    </source>
</evidence>
<dbReference type="SUPFAM" id="SSF55957">
    <property type="entry name" value="Phosphoglucomutase, C-terminal domain"/>
    <property type="match status" value="1"/>
</dbReference>
<keyword evidence="5 8" id="KW-0460">Magnesium</keyword>
<dbReference type="GO" id="GO:0004614">
    <property type="term" value="F:phosphoglucomutase activity"/>
    <property type="evidence" value="ECO:0007669"/>
    <property type="project" value="UniProtKB-UniRule"/>
</dbReference>
<dbReference type="InterPro" id="IPR016066">
    <property type="entry name" value="A-D-PHexomutase_CS"/>
</dbReference>
<accession>A0A939DKW3</accession>
<evidence type="ECO:0000256" key="5">
    <source>
        <dbReference type="ARBA" id="ARBA00022842"/>
    </source>
</evidence>
<dbReference type="Pfam" id="PF02879">
    <property type="entry name" value="PGM_PMM_II"/>
    <property type="match status" value="1"/>
</dbReference>
<evidence type="ECO:0000256" key="7">
    <source>
        <dbReference type="NCBIfam" id="TIGR01132"/>
    </source>
</evidence>
<dbReference type="NCBIfam" id="TIGR01132">
    <property type="entry name" value="pgm"/>
    <property type="match status" value="1"/>
</dbReference>
<dbReference type="Pfam" id="PF00408">
    <property type="entry name" value="PGM_PMM_IV"/>
    <property type="match status" value="1"/>
</dbReference>
<dbReference type="PROSITE" id="PS00710">
    <property type="entry name" value="PGM_PMM"/>
    <property type="match status" value="1"/>
</dbReference>